<keyword evidence="7 9" id="KW-0819">tRNA processing</keyword>
<keyword evidence="15" id="KW-1185">Reference proteome</keyword>
<keyword evidence="8 9" id="KW-0539">Nucleus</keyword>
<dbReference type="GO" id="GO:0031515">
    <property type="term" value="C:tRNA (m1A) methyltransferase complex"/>
    <property type="evidence" value="ECO:0000318"/>
    <property type="project" value="GO_Central"/>
</dbReference>
<feature type="domain" description="tRNA (adenine(58)-N(1))-methyltransferase catalytic subunit TRM61 C-terminal" evidence="12">
    <location>
        <begin position="64"/>
        <end position="348"/>
    </location>
</feature>
<dbReference type="GO" id="GO:0030488">
    <property type="term" value="P:tRNA methylation"/>
    <property type="evidence" value="ECO:0000318"/>
    <property type="project" value="GO_Central"/>
</dbReference>
<keyword evidence="6 9" id="KW-0949">S-adenosyl-L-methionine</keyword>
<dbReference type="InterPro" id="IPR029063">
    <property type="entry name" value="SAM-dependent_MTases_sf"/>
</dbReference>
<dbReference type="EMBL" id="KE651166">
    <property type="protein sequence ID" value="EEB07299.1"/>
    <property type="molecule type" value="Genomic_DNA"/>
</dbReference>
<evidence type="ECO:0000256" key="3">
    <source>
        <dbReference type="ARBA" id="ARBA00015963"/>
    </source>
</evidence>
<dbReference type="InterPro" id="IPR049470">
    <property type="entry name" value="TRM61_C"/>
</dbReference>
<dbReference type="SUPFAM" id="SSF53335">
    <property type="entry name" value="S-adenosyl-L-methionine-dependent methyltransferases"/>
    <property type="match status" value="1"/>
</dbReference>
<dbReference type="PANTHER" id="PTHR12133:SF2">
    <property type="entry name" value="TRNA (ADENINE(58)-N(1))-METHYLTRANSFERASE CATALYTIC SUBUNIT TRMT61A"/>
    <property type="match status" value="1"/>
</dbReference>
<dbReference type="GO" id="GO:0160107">
    <property type="term" value="F:tRNA (adenine(58)-N1)-methyltransferase activity"/>
    <property type="evidence" value="ECO:0007669"/>
    <property type="project" value="UniProtKB-EC"/>
</dbReference>
<dbReference type="InterPro" id="IPR014816">
    <property type="entry name" value="tRNA_MeTrfase_Gcd14"/>
</dbReference>
<dbReference type="GO" id="GO:0005634">
    <property type="term" value="C:nucleus"/>
    <property type="evidence" value="ECO:0000318"/>
    <property type="project" value="GO_Central"/>
</dbReference>
<dbReference type="HOGENOM" id="CLU_025402_4_0_1"/>
<name>B6K2B8_SCHJY</name>
<dbReference type="PANTHER" id="PTHR12133">
    <property type="entry name" value="TRNA (ADENINE(58)-N(1))-METHYLTRANSFERASE"/>
    <property type="match status" value="1"/>
</dbReference>
<evidence type="ECO:0000256" key="6">
    <source>
        <dbReference type="ARBA" id="ARBA00022691"/>
    </source>
</evidence>
<dbReference type="VEuPathDB" id="FungiDB:SJAG_02386"/>
<evidence type="ECO:0000256" key="11">
    <source>
        <dbReference type="SAM" id="MobiDB-lite"/>
    </source>
</evidence>
<keyword evidence="4 9" id="KW-0489">Methyltransferase</keyword>
<dbReference type="Pfam" id="PF08704">
    <property type="entry name" value="GCD14"/>
    <property type="match status" value="1"/>
</dbReference>
<comment type="similarity">
    <text evidence="9">Belongs to the class I-like SAM-binding methyltransferase superfamily. TRM61 family.</text>
</comment>
<evidence type="ECO:0000256" key="9">
    <source>
        <dbReference type="PIRNR" id="PIRNR017269"/>
    </source>
</evidence>
<evidence type="ECO:0000256" key="5">
    <source>
        <dbReference type="ARBA" id="ARBA00022679"/>
    </source>
</evidence>
<dbReference type="OrthoDB" id="1925287at2759"/>
<evidence type="ECO:0000259" key="12">
    <source>
        <dbReference type="Pfam" id="PF08704"/>
    </source>
</evidence>
<evidence type="ECO:0000256" key="1">
    <source>
        <dbReference type="ARBA" id="ARBA00004123"/>
    </source>
</evidence>
<evidence type="ECO:0000256" key="7">
    <source>
        <dbReference type="ARBA" id="ARBA00022694"/>
    </source>
</evidence>
<dbReference type="EC" id="2.1.1.220" evidence="2 9"/>
<dbReference type="GeneID" id="7050031"/>
<dbReference type="RefSeq" id="XP_002173592.1">
    <property type="nucleotide sequence ID" value="XM_002173556.2"/>
</dbReference>
<gene>
    <name evidence="14" type="primary">trm61</name>
    <name evidence="14" type="synonym">cpd1</name>
    <name evidence="13" type="ORF">SJAG_02386</name>
</gene>
<organism evidence="13 15">
    <name type="scientific">Schizosaccharomyces japonicus (strain yFS275 / FY16936)</name>
    <name type="common">Fission yeast</name>
    <dbReference type="NCBI Taxonomy" id="402676"/>
    <lineage>
        <taxon>Eukaryota</taxon>
        <taxon>Fungi</taxon>
        <taxon>Dikarya</taxon>
        <taxon>Ascomycota</taxon>
        <taxon>Taphrinomycotina</taxon>
        <taxon>Schizosaccharomycetes</taxon>
        <taxon>Schizosaccharomycetales</taxon>
        <taxon>Schizosaccharomycetaceae</taxon>
        <taxon>Schizosaccharomyces</taxon>
    </lineage>
</organism>
<dbReference type="AlphaFoldDB" id="B6K2B8"/>
<dbReference type="STRING" id="402676.B6K2B8"/>
<feature type="region of interest" description="Disordered" evidence="11">
    <location>
        <begin position="278"/>
        <end position="315"/>
    </location>
</feature>
<feature type="binding site" evidence="10">
    <location>
        <position position="135"/>
    </location>
    <ligand>
        <name>S-adenosyl-L-methionine</name>
        <dbReference type="ChEBI" id="CHEBI:59789"/>
    </ligand>
</feature>
<evidence type="ECO:0000256" key="4">
    <source>
        <dbReference type="ARBA" id="ARBA00022603"/>
    </source>
</evidence>
<protein>
    <recommendedName>
        <fullName evidence="3 9">tRNA (adenine(58)-N(1))-methyltransferase catalytic subunit TRM61</fullName>
        <ecNumber evidence="2 9">2.1.1.220</ecNumber>
    </recommendedName>
</protein>
<sequence length="369" mass="42093">MFSQTQKQFIEEGDLAIVWLGKGKLTPIVLNSTETLHNQFGAYPHSELIGKRYGQQIASSSKQGFIYLLHPTPELWTLALPHRTQIVYTPDVSAIVQKLRIVEGSRVIEAGTGSGSMTHALSRTIGPTGKLYTFEYHETRYQTALKEFTDHKMMEDVGGNTVLTHRDVCKQGFVLKESSPEDIHSVFLDLPAPWEAIEHLGPCLRKNGGTRICCFSPCMEQVQRTVQSLRENKWTEIQMIRLDHKLWMARKTRDMDIEEALDRLRFVKRKRLDGLERRRQRQLQENNTADDDSSETQTTVVEEPRAPSPTLPATNKRIREGDEAYNWINVCKLESEVKSHTSYLLFALHLPSANEQNTAEVVSAEKESD</sequence>
<dbReference type="OMA" id="PCIEQSL"/>
<feature type="binding site" evidence="10">
    <location>
        <position position="189"/>
    </location>
    <ligand>
        <name>S-adenosyl-L-methionine</name>
        <dbReference type="ChEBI" id="CHEBI:59789"/>
    </ligand>
</feature>
<evidence type="ECO:0000256" key="8">
    <source>
        <dbReference type="ARBA" id="ARBA00023242"/>
    </source>
</evidence>
<evidence type="ECO:0000313" key="13">
    <source>
        <dbReference type="EMBL" id="EEB07299.1"/>
    </source>
</evidence>
<proteinExistence type="inferred from homology"/>
<reference evidence="13 15" key="1">
    <citation type="journal article" date="2011" name="Science">
        <title>Comparative functional genomics of the fission yeasts.</title>
        <authorList>
            <person name="Rhind N."/>
            <person name="Chen Z."/>
            <person name="Yassour M."/>
            <person name="Thompson D.A."/>
            <person name="Haas B.J."/>
            <person name="Habib N."/>
            <person name="Wapinski I."/>
            <person name="Roy S."/>
            <person name="Lin M.F."/>
            <person name="Heiman D.I."/>
            <person name="Young S.K."/>
            <person name="Furuya K."/>
            <person name="Guo Y."/>
            <person name="Pidoux A."/>
            <person name="Chen H.M."/>
            <person name="Robbertse B."/>
            <person name="Goldberg J.M."/>
            <person name="Aoki K."/>
            <person name="Bayne E.H."/>
            <person name="Berlin A.M."/>
            <person name="Desjardins C.A."/>
            <person name="Dobbs E."/>
            <person name="Dukaj L."/>
            <person name="Fan L."/>
            <person name="FitzGerald M.G."/>
            <person name="French C."/>
            <person name="Gujja S."/>
            <person name="Hansen K."/>
            <person name="Keifenheim D."/>
            <person name="Levin J.Z."/>
            <person name="Mosher R.A."/>
            <person name="Mueller C.A."/>
            <person name="Pfiffner J."/>
            <person name="Priest M."/>
            <person name="Russ C."/>
            <person name="Smialowska A."/>
            <person name="Swoboda P."/>
            <person name="Sykes S.M."/>
            <person name="Vaughn M."/>
            <person name="Vengrova S."/>
            <person name="Yoder R."/>
            <person name="Zeng Q."/>
            <person name="Allshire R."/>
            <person name="Baulcombe D."/>
            <person name="Birren B.W."/>
            <person name="Brown W."/>
            <person name="Ekwall K."/>
            <person name="Kellis M."/>
            <person name="Leatherwood J."/>
            <person name="Levin H."/>
            <person name="Margalit H."/>
            <person name="Martienssen R."/>
            <person name="Nieduszynski C.A."/>
            <person name="Spatafora J.W."/>
            <person name="Friedman N."/>
            <person name="Dalgaard J.Z."/>
            <person name="Baumann P."/>
            <person name="Niki H."/>
            <person name="Regev A."/>
            <person name="Nusbaum C."/>
        </authorList>
    </citation>
    <scope>NUCLEOTIDE SEQUENCE [LARGE SCALE GENOMIC DNA]</scope>
    <source>
        <strain evidence="15">yFS275 / FY16936</strain>
    </source>
</reference>
<evidence type="ECO:0000313" key="14">
    <source>
        <dbReference type="JaponicusDB" id="SJAG_02386"/>
    </source>
</evidence>
<comment type="subcellular location">
    <subcellularLocation>
        <location evidence="1 9">Nucleus</location>
    </subcellularLocation>
</comment>
<evidence type="ECO:0000256" key="10">
    <source>
        <dbReference type="PIRSR" id="PIRSR017269-1"/>
    </source>
</evidence>
<dbReference type="Gene3D" id="3.40.50.150">
    <property type="entry name" value="Vaccinia Virus protein VP39"/>
    <property type="match status" value="1"/>
</dbReference>
<accession>B6K2B8</accession>
<evidence type="ECO:0000256" key="2">
    <source>
        <dbReference type="ARBA" id="ARBA00012796"/>
    </source>
</evidence>
<dbReference type="PIRSF" id="PIRSF017269">
    <property type="entry name" value="GCD14"/>
    <property type="match status" value="1"/>
</dbReference>
<comment type="catalytic activity">
    <reaction evidence="9">
        <text>adenosine(58) in tRNA + S-adenosyl-L-methionine = N(1)-methyladenosine(58) in tRNA + S-adenosyl-L-homocysteine + H(+)</text>
        <dbReference type="Rhea" id="RHEA:43152"/>
        <dbReference type="Rhea" id="RHEA-COMP:10365"/>
        <dbReference type="Rhea" id="RHEA-COMP:10366"/>
        <dbReference type="ChEBI" id="CHEBI:15378"/>
        <dbReference type="ChEBI" id="CHEBI:57856"/>
        <dbReference type="ChEBI" id="CHEBI:59789"/>
        <dbReference type="ChEBI" id="CHEBI:74411"/>
        <dbReference type="ChEBI" id="CHEBI:74491"/>
        <dbReference type="EC" id="2.1.1.220"/>
    </reaction>
</comment>
<evidence type="ECO:0000313" key="15">
    <source>
        <dbReference type="Proteomes" id="UP000001744"/>
    </source>
</evidence>
<dbReference type="PROSITE" id="PS51620">
    <property type="entry name" value="SAM_TRM61"/>
    <property type="match status" value="1"/>
</dbReference>
<dbReference type="Gene3D" id="3.10.330.20">
    <property type="match status" value="1"/>
</dbReference>
<dbReference type="eggNOG" id="KOG2915">
    <property type="taxonomic scope" value="Eukaryota"/>
</dbReference>
<dbReference type="JaponicusDB" id="SJAG_02386">
    <property type="gene designation" value="trm61"/>
</dbReference>
<comment type="function">
    <text evidence="9">Catalytic subunit of tRNA (adenine-N(1)-)-methyltransferase, which catalyzes the formation of N(1)-methyladenine at position 58 (m1A58) in initiator methionyl-tRNA.</text>
</comment>
<dbReference type="Proteomes" id="UP000001744">
    <property type="component" value="Unassembled WGS sequence"/>
</dbReference>
<keyword evidence="5 9" id="KW-0808">Transferase</keyword>